<evidence type="ECO:0000313" key="2">
    <source>
        <dbReference type="Proteomes" id="UP000223296"/>
    </source>
</evidence>
<organism evidence="1 2">
    <name type="scientific">Neisseria gonorrhoeae 3502</name>
    <dbReference type="NCBI Taxonomy" id="1193404"/>
    <lineage>
        <taxon>Bacteria</taxon>
        <taxon>Pseudomonadati</taxon>
        <taxon>Pseudomonadota</taxon>
        <taxon>Betaproteobacteria</taxon>
        <taxon>Neisseriales</taxon>
        <taxon>Neisseriaceae</taxon>
        <taxon>Neisseria</taxon>
    </lineage>
</organism>
<dbReference type="AlphaFoldDB" id="A0AA44ZHA5"/>
<gene>
    <name evidence="1" type="ORF">N776_01275</name>
</gene>
<accession>A0AA44ZHA5</accession>
<name>A0AA44ZHA5_NEIGO</name>
<evidence type="ECO:0008006" key="3">
    <source>
        <dbReference type="Google" id="ProtNLM"/>
    </source>
</evidence>
<dbReference type="EMBL" id="AVBE01000002">
    <property type="protein sequence ID" value="PHJ35863.1"/>
    <property type="molecule type" value="Genomic_DNA"/>
</dbReference>
<evidence type="ECO:0000313" key="1">
    <source>
        <dbReference type="EMBL" id="PHJ35863.1"/>
    </source>
</evidence>
<proteinExistence type="predicted"/>
<comment type="caution">
    <text evidence="1">The sequence shown here is derived from an EMBL/GenBank/DDBJ whole genome shotgun (WGS) entry which is preliminary data.</text>
</comment>
<dbReference type="Proteomes" id="UP000223296">
    <property type="component" value="Unassembled WGS sequence"/>
</dbReference>
<reference evidence="1 2" key="1">
    <citation type="submission" date="2013-08" db="EMBL/GenBank/DDBJ databases">
        <authorList>
            <person name="Trees D."/>
        </authorList>
    </citation>
    <scope>NUCLEOTIDE SEQUENCE [LARGE SCALE GENOMIC DNA]</scope>
    <source>
        <strain evidence="1 2">3502</strain>
    </source>
</reference>
<protein>
    <recommendedName>
        <fullName evidence="3">Transposase</fullName>
    </recommendedName>
</protein>
<sequence>MSWRIITRPAAGQYGKCRAKHRALAEPGFGRVKNAV</sequence>